<feature type="signal peptide" evidence="3">
    <location>
        <begin position="1"/>
        <end position="15"/>
    </location>
</feature>
<dbReference type="PANTHER" id="PTHR33630:SF9">
    <property type="entry name" value="CUTINASE 4"/>
    <property type="match status" value="1"/>
</dbReference>
<keyword evidence="2" id="KW-1015">Disulfide bond</keyword>
<evidence type="ECO:0000313" key="5">
    <source>
        <dbReference type="Proteomes" id="UP000800235"/>
    </source>
</evidence>
<evidence type="ECO:0000313" key="4">
    <source>
        <dbReference type="EMBL" id="KAF2416276.1"/>
    </source>
</evidence>
<dbReference type="SMART" id="SM01110">
    <property type="entry name" value="Cutinase"/>
    <property type="match status" value="1"/>
</dbReference>
<dbReference type="PANTHER" id="PTHR33630">
    <property type="entry name" value="CUTINASE RV1984C-RELATED-RELATED"/>
    <property type="match status" value="1"/>
</dbReference>
<dbReference type="InterPro" id="IPR000675">
    <property type="entry name" value="Cutinase/axe"/>
</dbReference>
<keyword evidence="3" id="KW-0732">Signal</keyword>
<keyword evidence="5" id="KW-1185">Reference proteome</keyword>
<dbReference type="InterPro" id="IPR029058">
    <property type="entry name" value="AB_hydrolase_fold"/>
</dbReference>
<name>A0A9P4NE27_9PEZI</name>
<dbReference type="Gene3D" id="3.40.50.1820">
    <property type="entry name" value="alpha/beta hydrolase"/>
    <property type="match status" value="1"/>
</dbReference>
<dbReference type="Pfam" id="PF01083">
    <property type="entry name" value="Cutinase"/>
    <property type="match status" value="1"/>
</dbReference>
<sequence>MFWTAILQVAVVALAAPTQHEKADCSPLEVVIARGTTEPQGYGTVGGGTKFVNAVQKAIPDATAYDVKYPAAPGAESQAAGVQDTLKYFETKPKACPKQLYVLSGFSQGGLVMHRAADKLDKTLLKTRVVAAVTFGDHGQQATKEKPIYNSPFGPVPLWPAEIDGRIKFNCAVGDPACSPGGTNFSQHLVYGAGDFVEQSTKFVQEQYEKLKTSG</sequence>
<dbReference type="AlphaFoldDB" id="A0A9P4NE27"/>
<evidence type="ECO:0000256" key="1">
    <source>
        <dbReference type="ARBA" id="ARBA00022801"/>
    </source>
</evidence>
<keyword evidence="1" id="KW-0378">Hydrolase</keyword>
<gene>
    <name evidence="4" type="ORF">EJ08DRAFT_684311</name>
</gene>
<reference evidence="4" key="1">
    <citation type="journal article" date="2020" name="Stud. Mycol.">
        <title>101 Dothideomycetes genomes: a test case for predicting lifestyles and emergence of pathogens.</title>
        <authorList>
            <person name="Haridas S."/>
            <person name="Albert R."/>
            <person name="Binder M."/>
            <person name="Bloem J."/>
            <person name="Labutti K."/>
            <person name="Salamov A."/>
            <person name="Andreopoulos B."/>
            <person name="Baker S."/>
            <person name="Barry K."/>
            <person name="Bills G."/>
            <person name="Bluhm B."/>
            <person name="Cannon C."/>
            <person name="Castanera R."/>
            <person name="Culley D."/>
            <person name="Daum C."/>
            <person name="Ezra D."/>
            <person name="Gonzalez J."/>
            <person name="Henrissat B."/>
            <person name="Kuo A."/>
            <person name="Liang C."/>
            <person name="Lipzen A."/>
            <person name="Lutzoni F."/>
            <person name="Magnuson J."/>
            <person name="Mondo S."/>
            <person name="Nolan M."/>
            <person name="Ohm R."/>
            <person name="Pangilinan J."/>
            <person name="Park H.-J."/>
            <person name="Ramirez L."/>
            <person name="Alfaro M."/>
            <person name="Sun H."/>
            <person name="Tritt A."/>
            <person name="Yoshinaga Y."/>
            <person name="Zwiers L.-H."/>
            <person name="Turgeon B."/>
            <person name="Goodwin S."/>
            <person name="Spatafora J."/>
            <person name="Crous P."/>
            <person name="Grigoriev I."/>
        </authorList>
    </citation>
    <scope>NUCLEOTIDE SEQUENCE</scope>
    <source>
        <strain evidence="4">CBS 130266</strain>
    </source>
</reference>
<dbReference type="EMBL" id="MU007164">
    <property type="protein sequence ID" value="KAF2416276.1"/>
    <property type="molecule type" value="Genomic_DNA"/>
</dbReference>
<protein>
    <submittedName>
        <fullName evidence="4">Alpha/beta-hydrolase</fullName>
    </submittedName>
</protein>
<dbReference type="OrthoDB" id="3225429at2759"/>
<dbReference type="GO" id="GO:0052689">
    <property type="term" value="F:carboxylic ester hydrolase activity"/>
    <property type="evidence" value="ECO:0007669"/>
    <property type="project" value="UniProtKB-ARBA"/>
</dbReference>
<organism evidence="4 5">
    <name type="scientific">Tothia fuscella</name>
    <dbReference type="NCBI Taxonomy" id="1048955"/>
    <lineage>
        <taxon>Eukaryota</taxon>
        <taxon>Fungi</taxon>
        <taxon>Dikarya</taxon>
        <taxon>Ascomycota</taxon>
        <taxon>Pezizomycotina</taxon>
        <taxon>Dothideomycetes</taxon>
        <taxon>Pleosporomycetidae</taxon>
        <taxon>Venturiales</taxon>
        <taxon>Cylindrosympodiaceae</taxon>
        <taxon>Tothia</taxon>
    </lineage>
</organism>
<comment type="caution">
    <text evidence="4">The sequence shown here is derived from an EMBL/GenBank/DDBJ whole genome shotgun (WGS) entry which is preliminary data.</text>
</comment>
<dbReference type="SUPFAM" id="SSF53474">
    <property type="entry name" value="alpha/beta-Hydrolases"/>
    <property type="match status" value="1"/>
</dbReference>
<evidence type="ECO:0000256" key="3">
    <source>
        <dbReference type="SAM" id="SignalP"/>
    </source>
</evidence>
<dbReference type="Proteomes" id="UP000800235">
    <property type="component" value="Unassembled WGS sequence"/>
</dbReference>
<feature type="chain" id="PRO_5040279706" evidence="3">
    <location>
        <begin position="16"/>
        <end position="215"/>
    </location>
</feature>
<proteinExistence type="predicted"/>
<accession>A0A9P4NE27</accession>
<evidence type="ECO:0000256" key="2">
    <source>
        <dbReference type="ARBA" id="ARBA00023157"/>
    </source>
</evidence>